<feature type="transmembrane region" description="Helical" evidence="1">
    <location>
        <begin position="140"/>
        <end position="159"/>
    </location>
</feature>
<sequence length="196" mass="22301">MMRALCYYYTQESKKRTIVALLIGLIVLATSLSEGIPEIMLFYFTIVSTNVYSSNQALIKQRYYLEHIVPINYSSIIIFKYTALLIKVLVSILIYGMLLKYIFRADGSMIPQLLLLFSVTINLGSATILRELSYNQLDKWKGVILQFFIVLLPFILEYGIKTSAIYSGDQIIQIINAIVAVIICVVTAKMIRFVSN</sequence>
<organism evidence="2">
    <name type="scientific">Dolosigranulum savutiense</name>
    <dbReference type="NCBI Taxonomy" id="3110288"/>
    <lineage>
        <taxon>Bacteria</taxon>
        <taxon>Bacillati</taxon>
        <taxon>Bacillota</taxon>
        <taxon>Bacilli</taxon>
        <taxon>Lactobacillales</taxon>
        <taxon>Carnobacteriaceae</taxon>
        <taxon>Dolosigranulum</taxon>
    </lineage>
</organism>
<keyword evidence="1" id="KW-0472">Membrane</keyword>
<accession>A0AB74TNW3</accession>
<gene>
    <name evidence="3" type="ORF">VUQ06_07940</name>
    <name evidence="2" type="ORF">VUQ08_09140</name>
</gene>
<evidence type="ECO:0000313" key="3">
    <source>
        <dbReference type="EMBL" id="XBC49406.1"/>
    </source>
</evidence>
<dbReference type="AlphaFoldDB" id="A0AB74TNW3"/>
<evidence type="ECO:0008006" key="4">
    <source>
        <dbReference type="Google" id="ProtNLM"/>
    </source>
</evidence>
<feature type="transmembrane region" description="Helical" evidence="1">
    <location>
        <begin position="110"/>
        <end position="128"/>
    </location>
</feature>
<evidence type="ECO:0000256" key="1">
    <source>
        <dbReference type="SAM" id="Phobius"/>
    </source>
</evidence>
<dbReference type="KEGG" id="dst:VUQ06_07940"/>
<feature type="transmembrane region" description="Helical" evidence="1">
    <location>
        <begin position="73"/>
        <end position="98"/>
    </location>
</feature>
<evidence type="ECO:0000313" key="2">
    <source>
        <dbReference type="EMBL" id="XBC45988.1"/>
    </source>
</evidence>
<dbReference type="RefSeq" id="WP_347300360.1">
    <property type="nucleotide sequence ID" value="NZ_CP142433.1"/>
</dbReference>
<proteinExistence type="predicted"/>
<keyword evidence="1" id="KW-0812">Transmembrane</keyword>
<reference evidence="2" key="1">
    <citation type="submission" date="2023-12" db="EMBL/GenBank/DDBJ databases">
        <title>Dolosigranulum savutii sp. nov. isolated from human upper respiratory samples collected in Botswana.</title>
        <authorList>
            <person name="Kelly M.S."/>
        </authorList>
    </citation>
    <scope>NUCLEOTIDE SEQUENCE</scope>
    <source>
        <strain evidence="3">MSK294</strain>
        <strain evidence="2">MSK433</strain>
    </source>
</reference>
<name>A0AB74TNW3_9LACT</name>
<protein>
    <recommendedName>
        <fullName evidence="4">ABC-2 transporter permease</fullName>
    </recommendedName>
</protein>
<feature type="transmembrane region" description="Helical" evidence="1">
    <location>
        <begin position="171"/>
        <end position="191"/>
    </location>
</feature>
<dbReference type="EMBL" id="CP142435">
    <property type="protein sequence ID" value="XBC49406.1"/>
    <property type="molecule type" value="Genomic_DNA"/>
</dbReference>
<keyword evidence="1" id="KW-1133">Transmembrane helix</keyword>
<dbReference type="EMBL" id="CP142433">
    <property type="protein sequence ID" value="XBC45988.1"/>
    <property type="molecule type" value="Genomic_DNA"/>
</dbReference>